<feature type="region of interest" description="Disordered" evidence="1">
    <location>
        <begin position="72"/>
        <end position="126"/>
    </location>
</feature>
<sequence>MGAPAYNMPDLPDSSRLSAASLPPFVTETESFQSLPPSRRSSTIQTSNPPSLLPDVLKARNDRMNEELVSMFHSRPDPLNPQTSFTGNGTYTHIDVQARPRFPHEEYLPPSGPRREFLPLGRGKDREGLKLKGKLNEEVKKIYEELKEALEEETKTDTSAYDPIVRFGGLPVPDLTTTTGRKDHRDVEARRMEGVTENTGNPANEAWGGERRVSYGGPRVPPWTAQRRPLVSGRDIVTSGAETVGSTYDASRDPRRRGK</sequence>
<feature type="compositionally biased region" description="Polar residues" evidence="1">
    <location>
        <begin position="240"/>
        <end position="249"/>
    </location>
</feature>
<feature type="compositionally biased region" description="Basic and acidic residues" evidence="1">
    <location>
        <begin position="180"/>
        <end position="194"/>
    </location>
</feature>
<protein>
    <submittedName>
        <fullName evidence="2">Uncharacterized protein</fullName>
    </submittedName>
</protein>
<name>A0A9P4JZE4_9PLEO</name>
<dbReference type="AlphaFoldDB" id="A0A9P4JZE4"/>
<evidence type="ECO:0000256" key="1">
    <source>
        <dbReference type="SAM" id="MobiDB-lite"/>
    </source>
</evidence>
<feature type="region of interest" description="Disordered" evidence="1">
    <location>
        <begin position="1"/>
        <end position="55"/>
    </location>
</feature>
<feature type="compositionally biased region" description="Basic and acidic residues" evidence="1">
    <location>
        <begin position="96"/>
        <end position="126"/>
    </location>
</feature>
<gene>
    <name evidence="2" type="ORF">CC78DRAFT_572929</name>
</gene>
<dbReference type="Proteomes" id="UP000800093">
    <property type="component" value="Unassembled WGS sequence"/>
</dbReference>
<dbReference type="OrthoDB" id="3693506at2759"/>
<reference evidence="3" key="1">
    <citation type="journal article" date="2020" name="Stud. Mycol.">
        <title>101 Dothideomycetes genomes: A test case for predicting lifestyles and emergence of pathogens.</title>
        <authorList>
            <person name="Haridas S."/>
            <person name="Albert R."/>
            <person name="Binder M."/>
            <person name="Bloem J."/>
            <person name="LaButti K."/>
            <person name="Salamov A."/>
            <person name="Andreopoulos B."/>
            <person name="Baker S."/>
            <person name="Barry K."/>
            <person name="Bills G."/>
            <person name="Bluhm B."/>
            <person name="Cannon C."/>
            <person name="Castanera R."/>
            <person name="Culley D."/>
            <person name="Daum C."/>
            <person name="Ezra D."/>
            <person name="Gonzalez J."/>
            <person name="Henrissat B."/>
            <person name="Kuo A."/>
            <person name="Liang C."/>
            <person name="Lipzen A."/>
            <person name="Lutzoni F."/>
            <person name="Magnuson J."/>
            <person name="Mondo S."/>
            <person name="Nolan M."/>
            <person name="Ohm R."/>
            <person name="Pangilinan J."/>
            <person name="Park H.-J."/>
            <person name="Ramirez L."/>
            <person name="Alfaro M."/>
            <person name="Sun H."/>
            <person name="Tritt A."/>
            <person name="Yoshinaga Y."/>
            <person name="Zwiers L.-H."/>
            <person name="Turgeon B."/>
            <person name="Goodwin S."/>
            <person name="Spatafora J."/>
            <person name="Crous P."/>
            <person name="Grigoriev I."/>
        </authorList>
    </citation>
    <scope>NUCLEOTIDE SEQUENCE [LARGE SCALE GENOMIC DNA]</scope>
    <source>
        <strain evidence="3">CBS 304.66</strain>
    </source>
</reference>
<evidence type="ECO:0000313" key="2">
    <source>
        <dbReference type="EMBL" id="KAF2257808.1"/>
    </source>
</evidence>
<proteinExistence type="predicted"/>
<comment type="caution">
    <text evidence="2">The sequence shown here is derived from an EMBL/GenBank/DDBJ whole genome shotgun (WGS) entry which is preliminary data.</text>
</comment>
<feature type="compositionally biased region" description="Polar residues" evidence="1">
    <location>
        <begin position="80"/>
        <end position="91"/>
    </location>
</feature>
<feature type="region of interest" description="Disordered" evidence="1">
    <location>
        <begin position="162"/>
        <end position="259"/>
    </location>
</feature>
<feature type="compositionally biased region" description="Polar residues" evidence="1">
    <location>
        <begin position="28"/>
        <end position="50"/>
    </location>
</feature>
<organism evidence="2 3">
    <name type="scientific">Lojkania enalia</name>
    <dbReference type="NCBI Taxonomy" id="147567"/>
    <lineage>
        <taxon>Eukaryota</taxon>
        <taxon>Fungi</taxon>
        <taxon>Dikarya</taxon>
        <taxon>Ascomycota</taxon>
        <taxon>Pezizomycotina</taxon>
        <taxon>Dothideomycetes</taxon>
        <taxon>Pleosporomycetidae</taxon>
        <taxon>Pleosporales</taxon>
        <taxon>Pleosporales incertae sedis</taxon>
        <taxon>Lojkania</taxon>
    </lineage>
</organism>
<dbReference type="EMBL" id="ML986841">
    <property type="protein sequence ID" value="KAF2257808.1"/>
    <property type="molecule type" value="Genomic_DNA"/>
</dbReference>
<keyword evidence="3" id="KW-1185">Reference proteome</keyword>
<accession>A0A9P4JZE4</accession>
<evidence type="ECO:0000313" key="3">
    <source>
        <dbReference type="Proteomes" id="UP000800093"/>
    </source>
</evidence>